<dbReference type="InParanoid" id="A2FHI3"/>
<dbReference type="AlphaFoldDB" id="A2FHI3"/>
<dbReference type="Pfam" id="PF11929">
    <property type="entry name" value="DUF3447"/>
    <property type="match status" value="1"/>
</dbReference>
<evidence type="ECO:0000256" key="1">
    <source>
        <dbReference type="PROSITE-ProRule" id="PRU00023"/>
    </source>
</evidence>
<protein>
    <recommendedName>
        <fullName evidence="3">DUF3447 domain-containing protein</fullName>
    </recommendedName>
</protein>
<proteinExistence type="predicted"/>
<feature type="region of interest" description="Disordered" evidence="2">
    <location>
        <begin position="603"/>
        <end position="626"/>
    </location>
</feature>
<feature type="repeat" description="ANK" evidence="1">
    <location>
        <begin position="543"/>
        <end position="575"/>
    </location>
</feature>
<sequence length="660" mass="76484">MENNSPSRYHELLELNKSYVDTFNALYKLNTSNESEIKKICKDIKNNLITTKYFLPMQILRIIAIAAKYNNSYISSYRVIFKRIFETFRHKQVEYGENLFNYFICNECVIGVDSKNTECLDYFIINDQNKKRLEDDTIYNIIMNDNVELLKIYTERKDFKIKQEFYNDFYPFRVDGYSLLELCCYHGSVNCFNFLRTNFHTEITSKCLQLSFLRGNQHIVTECLNVVRPTQECMEYAIASHNIDFVIYLVNEYHLHLDLDLCVYFHNLETFLFYYEITHDTNKCFVKSTYLGIPSLCEYFLSEGASIKSADEFGRTALSISSWSNRKSVVEFLISHGCDVNETNQIGRTALHKAVLNNSKEVINYLISNKANVNSKDNNGETPLYTAVVNNFNTVAVLLIQKKADVNIRDKNNESILCKAVLNNNKELVELLVSKGANVNESRLNKTCLQIATENNYSDIAEFLITHNANANAINMDRMCALLYAIKNNNKEIVELLISNGADVDVCGSEGKTPLHYAAEKDFKEIAEILILHKARIDAFDDDHRTPLHYAAMNNSFETARVLINNGASTVARDKDYINPLEYTRINGNRDLEQLIREYNRINGIDDNTDDDDDDDDDDYGYYDDDDDYGYYDEIYSYNGFPFGLIYNDDDYDDDDDDYY</sequence>
<evidence type="ECO:0000313" key="4">
    <source>
        <dbReference type="EMBL" id="EAX95618.1"/>
    </source>
</evidence>
<dbReference type="RefSeq" id="XP_001308548.1">
    <property type="nucleotide sequence ID" value="XM_001308547.1"/>
</dbReference>
<dbReference type="InterPro" id="IPR002110">
    <property type="entry name" value="Ankyrin_rpt"/>
</dbReference>
<dbReference type="PROSITE" id="PS50297">
    <property type="entry name" value="ANK_REP_REGION"/>
    <property type="match status" value="7"/>
</dbReference>
<dbReference type="SUPFAM" id="SSF48403">
    <property type="entry name" value="Ankyrin repeat"/>
    <property type="match status" value="1"/>
</dbReference>
<dbReference type="Gene3D" id="1.25.40.20">
    <property type="entry name" value="Ankyrin repeat-containing domain"/>
    <property type="match status" value="3"/>
</dbReference>
<feature type="compositionally biased region" description="Acidic residues" evidence="2">
    <location>
        <begin position="607"/>
        <end position="626"/>
    </location>
</feature>
<dbReference type="PRINTS" id="PR01415">
    <property type="entry name" value="ANKYRIN"/>
</dbReference>
<evidence type="ECO:0000256" key="2">
    <source>
        <dbReference type="SAM" id="MobiDB-lite"/>
    </source>
</evidence>
<dbReference type="PANTHER" id="PTHR24182:SF13">
    <property type="entry name" value="LD18443P"/>
    <property type="match status" value="1"/>
</dbReference>
<dbReference type="SMR" id="A2FHI3"/>
<feature type="repeat" description="ANK" evidence="1">
    <location>
        <begin position="346"/>
        <end position="378"/>
    </location>
</feature>
<feature type="domain" description="DUF3447" evidence="3">
    <location>
        <begin position="199"/>
        <end position="274"/>
    </location>
</feature>
<reference evidence="4" key="1">
    <citation type="submission" date="2006-10" db="EMBL/GenBank/DDBJ databases">
        <authorList>
            <person name="Amadeo P."/>
            <person name="Zhao Q."/>
            <person name="Wortman J."/>
            <person name="Fraser-Liggett C."/>
            <person name="Carlton J."/>
        </authorList>
    </citation>
    <scope>NUCLEOTIDE SEQUENCE</scope>
    <source>
        <strain evidence="4">G3</strain>
    </source>
</reference>
<dbReference type="EMBL" id="DS113796">
    <property type="protein sequence ID" value="EAX95618.1"/>
    <property type="molecule type" value="Genomic_DNA"/>
</dbReference>
<accession>A2FHI3</accession>
<dbReference type="PROSITE" id="PS50088">
    <property type="entry name" value="ANK_REPEAT"/>
    <property type="match status" value="7"/>
</dbReference>
<dbReference type="SMART" id="SM00248">
    <property type="entry name" value="ANK"/>
    <property type="match status" value="9"/>
</dbReference>
<feature type="repeat" description="ANK" evidence="1">
    <location>
        <begin position="510"/>
        <end position="542"/>
    </location>
</feature>
<reference evidence="4" key="2">
    <citation type="journal article" date="2007" name="Science">
        <title>Draft genome sequence of the sexually transmitted pathogen Trichomonas vaginalis.</title>
        <authorList>
            <person name="Carlton J.M."/>
            <person name="Hirt R.P."/>
            <person name="Silva J.C."/>
            <person name="Delcher A.L."/>
            <person name="Schatz M."/>
            <person name="Zhao Q."/>
            <person name="Wortman J.R."/>
            <person name="Bidwell S.L."/>
            <person name="Alsmark U.C.M."/>
            <person name="Besteiro S."/>
            <person name="Sicheritz-Ponten T."/>
            <person name="Noel C.J."/>
            <person name="Dacks J.B."/>
            <person name="Foster P.G."/>
            <person name="Simillion C."/>
            <person name="Van de Peer Y."/>
            <person name="Miranda-Saavedra D."/>
            <person name="Barton G.J."/>
            <person name="Westrop G.D."/>
            <person name="Mueller S."/>
            <person name="Dessi D."/>
            <person name="Fiori P.L."/>
            <person name="Ren Q."/>
            <person name="Paulsen I."/>
            <person name="Zhang H."/>
            <person name="Bastida-Corcuera F.D."/>
            <person name="Simoes-Barbosa A."/>
            <person name="Brown M.T."/>
            <person name="Hayes R.D."/>
            <person name="Mukherjee M."/>
            <person name="Okumura C.Y."/>
            <person name="Schneider R."/>
            <person name="Smith A.J."/>
            <person name="Vanacova S."/>
            <person name="Villalvazo M."/>
            <person name="Haas B.J."/>
            <person name="Pertea M."/>
            <person name="Feldblyum T.V."/>
            <person name="Utterback T.R."/>
            <person name="Shu C.L."/>
            <person name="Osoegawa K."/>
            <person name="de Jong P.J."/>
            <person name="Hrdy I."/>
            <person name="Horvathova L."/>
            <person name="Zubacova Z."/>
            <person name="Dolezal P."/>
            <person name="Malik S.B."/>
            <person name="Logsdon J.M. Jr."/>
            <person name="Henze K."/>
            <person name="Gupta A."/>
            <person name="Wang C.C."/>
            <person name="Dunne R.L."/>
            <person name="Upcroft J.A."/>
            <person name="Upcroft P."/>
            <person name="White O."/>
            <person name="Salzberg S.L."/>
            <person name="Tang P."/>
            <person name="Chiu C.-H."/>
            <person name="Lee Y.-S."/>
            <person name="Embley T.M."/>
            <person name="Coombs G.H."/>
            <person name="Mottram J.C."/>
            <person name="Tachezy J."/>
            <person name="Fraser-Liggett C.M."/>
            <person name="Johnson P.J."/>
        </authorList>
    </citation>
    <scope>NUCLEOTIDE SEQUENCE [LARGE SCALE GENOMIC DNA]</scope>
    <source>
        <strain evidence="4">G3</strain>
    </source>
</reference>
<dbReference type="PANTHER" id="PTHR24182">
    <property type="entry name" value="ANKYRIN REPEAT AND SOCS BOX CONTAINING 4"/>
    <property type="match status" value="1"/>
</dbReference>
<dbReference type="Pfam" id="PF12796">
    <property type="entry name" value="Ank_2"/>
    <property type="match status" value="3"/>
</dbReference>
<keyword evidence="1" id="KW-0040">ANK repeat</keyword>
<dbReference type="VEuPathDB" id="TrichDB:TVAG_047160"/>
<evidence type="ECO:0000259" key="3">
    <source>
        <dbReference type="Pfam" id="PF11929"/>
    </source>
</evidence>
<feature type="repeat" description="ANK" evidence="1">
    <location>
        <begin position="477"/>
        <end position="509"/>
    </location>
</feature>
<evidence type="ECO:0000313" key="5">
    <source>
        <dbReference type="Proteomes" id="UP000001542"/>
    </source>
</evidence>
<feature type="repeat" description="ANK" evidence="1">
    <location>
        <begin position="412"/>
        <end position="444"/>
    </location>
</feature>
<keyword evidence="5" id="KW-1185">Reference proteome</keyword>
<name>A2FHI3_TRIV3</name>
<feature type="repeat" description="ANK" evidence="1">
    <location>
        <begin position="379"/>
        <end position="411"/>
    </location>
</feature>
<dbReference type="eggNOG" id="KOG4177">
    <property type="taxonomic scope" value="Eukaryota"/>
</dbReference>
<organism evidence="4 5">
    <name type="scientific">Trichomonas vaginalis (strain ATCC PRA-98 / G3)</name>
    <dbReference type="NCBI Taxonomy" id="412133"/>
    <lineage>
        <taxon>Eukaryota</taxon>
        <taxon>Metamonada</taxon>
        <taxon>Parabasalia</taxon>
        <taxon>Trichomonadida</taxon>
        <taxon>Trichomonadidae</taxon>
        <taxon>Trichomonas</taxon>
    </lineage>
</organism>
<feature type="repeat" description="ANK" evidence="1">
    <location>
        <begin position="313"/>
        <end position="345"/>
    </location>
</feature>
<dbReference type="VEuPathDB" id="TrichDB:TVAGG3_0954460"/>
<dbReference type="Proteomes" id="UP000001542">
    <property type="component" value="Unassembled WGS sequence"/>
</dbReference>
<dbReference type="KEGG" id="tva:4753381"/>
<dbReference type="SUPFAM" id="SSF140860">
    <property type="entry name" value="Pseudo ankyrin repeat-like"/>
    <property type="match status" value="1"/>
</dbReference>
<gene>
    <name evidence="4" type="ORF">TVAG_047160</name>
</gene>
<dbReference type="STRING" id="5722.A2FHI3"/>
<dbReference type="InterPro" id="IPR020683">
    <property type="entry name" value="DUF3447"/>
</dbReference>
<dbReference type="InterPro" id="IPR036770">
    <property type="entry name" value="Ankyrin_rpt-contain_sf"/>
</dbReference>